<accession>A0A1Q6A009</accession>
<dbReference type="InterPro" id="IPR042301">
    <property type="entry name" value="GH115_sf"/>
</dbReference>
<evidence type="ECO:0000313" key="3">
    <source>
        <dbReference type="EMBL" id="OKS87312.1"/>
    </source>
</evidence>
<dbReference type="InterPro" id="IPR041437">
    <property type="entry name" value="GH115_C"/>
</dbReference>
<evidence type="ECO:0000259" key="2">
    <source>
        <dbReference type="Pfam" id="PF17829"/>
    </source>
</evidence>
<dbReference type="Pfam" id="PF17829">
    <property type="entry name" value="GH115_C"/>
    <property type="match status" value="1"/>
</dbReference>
<comment type="caution">
    <text evidence="3">The sequence shown here is derived from an EMBL/GenBank/DDBJ whole genome shotgun (WGS) entry which is preliminary data.</text>
</comment>
<dbReference type="InterPro" id="IPR031924">
    <property type="entry name" value="GH115"/>
</dbReference>
<dbReference type="Gene3D" id="3.30.379.10">
    <property type="entry name" value="Chitobiase/beta-hexosaminidase domain 2-like"/>
    <property type="match status" value="1"/>
</dbReference>
<keyword evidence="1" id="KW-0378">Hydrolase</keyword>
<dbReference type="PANTHER" id="PTHR37842:SF2">
    <property type="entry name" value="GYLCOSYL HYDROLASE 115 C-TERMINAL DOMAIN-CONTAINING PROTEIN"/>
    <property type="match status" value="1"/>
</dbReference>
<dbReference type="GO" id="GO:0005975">
    <property type="term" value="P:carbohydrate metabolic process"/>
    <property type="evidence" value="ECO:0007669"/>
    <property type="project" value="UniProtKB-ARBA"/>
</dbReference>
<proteinExistence type="predicted"/>
<dbReference type="Gene3D" id="1.20.58.2150">
    <property type="match status" value="1"/>
</dbReference>
<keyword evidence="4" id="KW-1185">Reference proteome</keyword>
<protein>
    <recommendedName>
        <fullName evidence="2">Gylcosyl hydrolase 115 C-terminal domain-containing protein</fullName>
    </recommendedName>
</protein>
<reference evidence="3 4" key="1">
    <citation type="submission" date="2016-11" db="EMBL/GenBank/DDBJ databases">
        <title>Whole Genome Sequencing of Mucilaginibacter polytrichastri RG4-7(T) isolated from the moss sample.</title>
        <authorList>
            <person name="Li Y."/>
        </authorList>
    </citation>
    <scope>NUCLEOTIDE SEQUENCE [LARGE SCALE GENOMIC DNA]</scope>
    <source>
        <strain evidence="3 4">RG4-7</strain>
    </source>
</reference>
<evidence type="ECO:0000256" key="1">
    <source>
        <dbReference type="ARBA" id="ARBA00022801"/>
    </source>
</evidence>
<name>A0A1Q6A009_9SPHI</name>
<dbReference type="Gene3D" id="3.20.20.520">
    <property type="entry name" value="Glycosyl hydrolase family 115"/>
    <property type="match status" value="1"/>
</dbReference>
<dbReference type="OrthoDB" id="8727830at2"/>
<dbReference type="Gene3D" id="2.60.120.1620">
    <property type="match status" value="1"/>
</dbReference>
<feature type="domain" description="Gylcosyl hydrolase 115 C-terminal" evidence="2">
    <location>
        <begin position="779"/>
        <end position="946"/>
    </location>
</feature>
<dbReference type="RefSeq" id="WP_074489949.1">
    <property type="nucleotide sequence ID" value="NZ_FPAM01000018.1"/>
</dbReference>
<gene>
    <name evidence="3" type="ORF">RG47T_2772</name>
</gene>
<evidence type="ECO:0000313" key="4">
    <source>
        <dbReference type="Proteomes" id="UP000186720"/>
    </source>
</evidence>
<dbReference type="Pfam" id="PF15979">
    <property type="entry name" value="Glyco_hydro_115"/>
    <property type="match status" value="1"/>
</dbReference>
<organism evidence="3 4">
    <name type="scientific">Mucilaginibacter polytrichastri</name>
    <dbReference type="NCBI Taxonomy" id="1302689"/>
    <lineage>
        <taxon>Bacteria</taxon>
        <taxon>Pseudomonadati</taxon>
        <taxon>Bacteroidota</taxon>
        <taxon>Sphingobacteriia</taxon>
        <taxon>Sphingobacteriales</taxon>
        <taxon>Sphingobacteriaceae</taxon>
        <taxon>Mucilaginibacter</taxon>
    </lineage>
</organism>
<dbReference type="Proteomes" id="UP000186720">
    <property type="component" value="Unassembled WGS sequence"/>
</dbReference>
<dbReference type="SUPFAM" id="SSF55545">
    <property type="entry name" value="beta-N-acetylhexosaminidase-like domain"/>
    <property type="match status" value="1"/>
</dbReference>
<dbReference type="EMBL" id="MPPL01000001">
    <property type="protein sequence ID" value="OKS87312.1"/>
    <property type="molecule type" value="Genomic_DNA"/>
</dbReference>
<dbReference type="PANTHER" id="PTHR37842">
    <property type="match status" value="1"/>
</dbReference>
<dbReference type="STRING" id="1302689.RG47T_2772"/>
<dbReference type="AlphaFoldDB" id="A0A1Q6A009"/>
<dbReference type="GO" id="GO:0016787">
    <property type="term" value="F:hydrolase activity"/>
    <property type="evidence" value="ECO:0007669"/>
    <property type="project" value="UniProtKB-KW"/>
</dbReference>
<sequence>MKYIQIFFLLAITGIGSLQVDGQAPGHQTYVANKNGIGYFALSANDKAAPIYTGADEYPGVKRAINSLIGDVRSVTKSAPALVTETKGLKQIMLIGTLGKNPKIDQLVKENKLNVSAIAGKWETYLIQVVQKPFPGVDQALVITGSDKRGTIFGVYDLSAQIGVSPWYWWADVPVKQQKNVYVIPGRYTDGSPAIKYRGIFINDEAPAFSGWTKEKFGGVNHKMYEKMFELILRLKGNYLWPAMWGNAFNDDDRLNPVLADEYGVVMGTSHHEPMDRSQQEWKRYGKGDWNYENNKTVLQDFWRKGIENMGNKETLVTVGMRGDGDMPMTEGSNIALLENIVKDQRKIISEVTGKDASQTPQMWALYKEVQAYYDKGMRVPDDITLLLCDDNWGNIRKLPSLAEHPRKGGYGIYYHFDYVGDPRNYKWVNTNPISKTWEQLHLAYAYDARQVWIVNVGDLKPMEFPISFFMDYAWNPNKWPASSLNDYTIEWAKQQFGPAYATEIAKILTLYTKYNGRRKPELIDQNTYSLTNYREFEAVVTAYNDLKNEAEKLYAQIPASDKDAYYQLVLHPVQACANLNEMYYEVAKNKWYAQQGRAATNATAARVKALFERDKQISRYYNDTLANGKWSHMMDQTHISYTYWQQPPIDKVPETSEINIPEEAAMGISLEGSTKAWTGNEKITDLPAFYPREKGGHYVEIFNKGKAAFNYKVASPAAYVSVQPKSGKITEQERIWVNIDWAKAPAGTSHVPLKIKGPQGEVTIEVTINNEKAIPGAFNEHNGYIAIEAAHYTKAIAAKPVSWMIIPNYGRTLSGVTPWPVTAKRQQPGGNSPHLEYSLSLKDTGTVSLETYVSPTIDFKNQKGLLYAISIDNEKPQLVDINTTAGSKEWSSAVSDNSRKMITKHHITKPGVHTLKYWMVDAGVVLQKLVIDAGGLKESYLGPPER</sequence>
<dbReference type="InterPro" id="IPR029018">
    <property type="entry name" value="Hex-like_dom2"/>
</dbReference>